<evidence type="ECO:0000259" key="1">
    <source>
        <dbReference type="Pfam" id="PF00561"/>
    </source>
</evidence>
<evidence type="ECO:0000313" key="3">
    <source>
        <dbReference type="Proteomes" id="UP001601444"/>
    </source>
</evidence>
<dbReference type="EMBL" id="JBIAMX010000006">
    <property type="protein sequence ID" value="MFF0543583.1"/>
    <property type="molecule type" value="Genomic_DNA"/>
</dbReference>
<dbReference type="PANTHER" id="PTHR43798">
    <property type="entry name" value="MONOACYLGLYCEROL LIPASE"/>
    <property type="match status" value="1"/>
</dbReference>
<proteinExistence type="predicted"/>
<keyword evidence="2" id="KW-0378">Hydrolase</keyword>
<dbReference type="InterPro" id="IPR029058">
    <property type="entry name" value="AB_hydrolase_fold"/>
</dbReference>
<accession>A0ABW6PMS8</accession>
<keyword evidence="3" id="KW-1185">Reference proteome</keyword>
<dbReference type="GO" id="GO:0016787">
    <property type="term" value="F:hydrolase activity"/>
    <property type="evidence" value="ECO:0007669"/>
    <property type="project" value="UniProtKB-KW"/>
</dbReference>
<gene>
    <name evidence="2" type="ORF">ACFYTF_12185</name>
</gene>
<comment type="caution">
    <text evidence="2">The sequence shown here is derived from an EMBL/GenBank/DDBJ whole genome shotgun (WGS) entry which is preliminary data.</text>
</comment>
<feature type="domain" description="AB hydrolase-1" evidence="1">
    <location>
        <begin position="43"/>
        <end position="249"/>
    </location>
</feature>
<dbReference type="Gene3D" id="3.40.50.1820">
    <property type="entry name" value="alpha/beta hydrolase"/>
    <property type="match status" value="1"/>
</dbReference>
<organism evidence="2 3">
    <name type="scientific">Nocardia thailandica</name>
    <dbReference type="NCBI Taxonomy" id="257275"/>
    <lineage>
        <taxon>Bacteria</taxon>
        <taxon>Bacillati</taxon>
        <taxon>Actinomycetota</taxon>
        <taxon>Actinomycetes</taxon>
        <taxon>Mycobacteriales</taxon>
        <taxon>Nocardiaceae</taxon>
        <taxon>Nocardia</taxon>
    </lineage>
</organism>
<reference evidence="2 3" key="1">
    <citation type="submission" date="2024-10" db="EMBL/GenBank/DDBJ databases">
        <title>The Natural Products Discovery Center: Release of the First 8490 Sequenced Strains for Exploring Actinobacteria Biosynthetic Diversity.</title>
        <authorList>
            <person name="Kalkreuter E."/>
            <person name="Kautsar S.A."/>
            <person name="Yang D."/>
            <person name="Bader C.D."/>
            <person name="Teijaro C.N."/>
            <person name="Fluegel L."/>
            <person name="Davis C.M."/>
            <person name="Simpson J.R."/>
            <person name="Lauterbach L."/>
            <person name="Steele A.D."/>
            <person name="Gui C."/>
            <person name="Meng S."/>
            <person name="Li G."/>
            <person name="Viehrig K."/>
            <person name="Ye F."/>
            <person name="Su P."/>
            <person name="Kiefer A.F."/>
            <person name="Nichols A."/>
            <person name="Cepeda A.J."/>
            <person name="Yan W."/>
            <person name="Fan B."/>
            <person name="Jiang Y."/>
            <person name="Adhikari A."/>
            <person name="Zheng C.-J."/>
            <person name="Schuster L."/>
            <person name="Cowan T.M."/>
            <person name="Smanski M.J."/>
            <person name="Chevrette M.G."/>
            <person name="De Carvalho L.P.S."/>
            <person name="Shen B."/>
        </authorList>
    </citation>
    <scope>NUCLEOTIDE SEQUENCE [LARGE SCALE GENOMIC DNA]</scope>
    <source>
        <strain evidence="2 3">NPDC004045</strain>
    </source>
</reference>
<dbReference type="InterPro" id="IPR000073">
    <property type="entry name" value="AB_hydrolase_1"/>
</dbReference>
<sequence length="268" mass="28690">MSPSPASTPARRRAGRTRRRSCSATDCCSAAGCSATRSRPCARYRCVTIDWRGQGLTPPTATGYDMDTLTGDALALLDHLDAGPVHWVGLSMGGFVGQRLAARHGDRLRSLSLLDTSAGPEDPAAAAEYARLAWALHRLGHRFVLPRAVPHLFGPVFLADPANEAVLAEWRARLRRCDRAATRRAVLAVARRDPVEHELPAVTVPTLVAVGADDRATPPPRAADLAARIPGARLHVVPACGHTSTLERPTETTALLRDFLAEADNVPS</sequence>
<dbReference type="Proteomes" id="UP001601444">
    <property type="component" value="Unassembled WGS sequence"/>
</dbReference>
<protein>
    <submittedName>
        <fullName evidence="2">Alpha/beta fold hydrolase</fullName>
    </submittedName>
</protein>
<dbReference type="SUPFAM" id="SSF53474">
    <property type="entry name" value="alpha/beta-Hydrolases"/>
    <property type="match status" value="1"/>
</dbReference>
<dbReference type="RefSeq" id="WP_387700208.1">
    <property type="nucleotide sequence ID" value="NZ_JBIAMX010000006.1"/>
</dbReference>
<name>A0ABW6PMS8_9NOCA</name>
<dbReference type="InterPro" id="IPR050266">
    <property type="entry name" value="AB_hydrolase_sf"/>
</dbReference>
<evidence type="ECO:0000313" key="2">
    <source>
        <dbReference type="EMBL" id="MFF0543583.1"/>
    </source>
</evidence>
<dbReference type="Pfam" id="PF00561">
    <property type="entry name" value="Abhydrolase_1"/>
    <property type="match status" value="1"/>
</dbReference>
<dbReference type="PRINTS" id="PR00111">
    <property type="entry name" value="ABHYDROLASE"/>
</dbReference>